<feature type="domain" description="TRAM" evidence="6">
    <location>
        <begin position="9"/>
        <end position="67"/>
    </location>
</feature>
<dbReference type="InterPro" id="IPR002792">
    <property type="entry name" value="TRAM_dom"/>
</dbReference>
<dbReference type="PROSITE" id="PS01231">
    <property type="entry name" value="TRMA_2"/>
    <property type="match status" value="1"/>
</dbReference>
<dbReference type="InterPro" id="IPR029063">
    <property type="entry name" value="SAM-dependent_MTases_sf"/>
</dbReference>
<dbReference type="EMBL" id="JAUNQW010000007">
    <property type="protein sequence ID" value="MDO5457235.1"/>
    <property type="molecule type" value="Genomic_DNA"/>
</dbReference>
<keyword evidence="1 4" id="KW-0489">Methyltransferase</keyword>
<dbReference type="FunFam" id="2.40.50.1070:FF:000003">
    <property type="entry name" value="23S rRNA (Uracil-5-)-methyltransferase RumA"/>
    <property type="match status" value="1"/>
</dbReference>
<evidence type="ECO:0000256" key="4">
    <source>
        <dbReference type="PROSITE-ProRule" id="PRU01024"/>
    </source>
</evidence>
<accession>A0AA43UC42</accession>
<keyword evidence="8" id="KW-1185">Reference proteome</keyword>
<feature type="active site" description="Nucleophile" evidence="4">
    <location>
        <position position="416"/>
    </location>
</feature>
<evidence type="ECO:0000256" key="5">
    <source>
        <dbReference type="PROSITE-ProRule" id="PRU10015"/>
    </source>
</evidence>
<reference evidence="7" key="1">
    <citation type="submission" date="2023-07" db="EMBL/GenBank/DDBJ databases">
        <title>Between Cages and Wild: Unraveling the Impact of Captivity on Animal Microbiomes and Antimicrobial Resistance.</title>
        <authorList>
            <person name="Schmartz G.P."/>
            <person name="Rehner J."/>
            <person name="Schuff M.J."/>
            <person name="Becker S.L."/>
            <person name="Kravczyk M."/>
            <person name="Gurevich A."/>
            <person name="Francke R."/>
            <person name="Mueller R."/>
            <person name="Keller V."/>
            <person name="Keller A."/>
        </authorList>
    </citation>
    <scope>NUCLEOTIDE SEQUENCE</scope>
    <source>
        <strain evidence="7">S39M_St_73</strain>
    </source>
</reference>
<feature type="active site" evidence="5">
    <location>
        <position position="416"/>
    </location>
</feature>
<dbReference type="PROSITE" id="PS50926">
    <property type="entry name" value="TRAM"/>
    <property type="match status" value="1"/>
</dbReference>
<dbReference type="PROSITE" id="PS51687">
    <property type="entry name" value="SAM_MT_RNA_M5U"/>
    <property type="match status" value="1"/>
</dbReference>
<comment type="caution">
    <text evidence="7">The sequence shown here is derived from an EMBL/GenBank/DDBJ whole genome shotgun (WGS) entry which is preliminary data.</text>
</comment>
<feature type="binding site" evidence="4">
    <location>
        <position position="341"/>
    </location>
    <ligand>
        <name>S-adenosyl-L-methionine</name>
        <dbReference type="ChEBI" id="CHEBI:59789"/>
    </ligand>
</feature>
<dbReference type="PANTHER" id="PTHR11061:SF30">
    <property type="entry name" value="TRNA (URACIL(54)-C(5))-METHYLTRANSFERASE"/>
    <property type="match status" value="1"/>
</dbReference>
<proteinExistence type="inferred from homology"/>
<evidence type="ECO:0000256" key="2">
    <source>
        <dbReference type="ARBA" id="ARBA00022679"/>
    </source>
</evidence>
<evidence type="ECO:0000256" key="3">
    <source>
        <dbReference type="ARBA" id="ARBA00022691"/>
    </source>
</evidence>
<comment type="similarity">
    <text evidence="4">Belongs to the class I-like SAM-binding methyltransferase superfamily. RNA M5U methyltransferase family.</text>
</comment>
<dbReference type="Gene3D" id="2.40.50.140">
    <property type="entry name" value="Nucleic acid-binding proteins"/>
    <property type="match status" value="1"/>
</dbReference>
<feature type="binding site" evidence="4">
    <location>
        <position position="389"/>
    </location>
    <ligand>
        <name>S-adenosyl-L-methionine</name>
        <dbReference type="ChEBI" id="CHEBI:59789"/>
    </ligand>
</feature>
<dbReference type="Gene3D" id="3.40.50.150">
    <property type="entry name" value="Vaccinia Virus protein VP39"/>
    <property type="match status" value="1"/>
</dbReference>
<dbReference type="CDD" id="cd02440">
    <property type="entry name" value="AdoMet_MTases"/>
    <property type="match status" value="1"/>
</dbReference>
<dbReference type="FunFam" id="3.40.50.150:FF:000009">
    <property type="entry name" value="23S rRNA (Uracil(1939)-C(5))-methyltransferase RlmD"/>
    <property type="match status" value="1"/>
</dbReference>
<dbReference type="GO" id="GO:0070475">
    <property type="term" value="P:rRNA base methylation"/>
    <property type="evidence" value="ECO:0007669"/>
    <property type="project" value="TreeGrafter"/>
</dbReference>
<keyword evidence="3 4" id="KW-0949">S-adenosyl-L-methionine</keyword>
<evidence type="ECO:0000256" key="1">
    <source>
        <dbReference type="ARBA" id="ARBA00022603"/>
    </source>
</evidence>
<sequence length="459" mass="52400">MAKRKPKYAVDKNKSYEAEVIDLTYEGMGVVKIDNYPLFIEGALTGENIRFKVIKTNKNFGYGRLEEILTESPDRVEIENKIYSNTGTMPLQHMTYEAQLKFKQDQVSNNLQRTAKIIDIPVYETLGMDEPYGYRNKAQIPVQMVDGALETGTYRQRSHDLIPLEDFKIQDPEIDRAIVIVRNILRKYQIEAYDEVALTGLIRHLIIRRGYYTGELMVVLVTNGSHLPHQEEIVDEIIEALPDTVSVMQNINDKNTNVILGRKSHVLYGEDKYRDRLLDFTFEISHQSFYQVNPIQTEKLYQTVIDYADLTEDDVVVDAYCGIGTISLALSRHAKQVYGIEIVEDAVQNAERNAAINQVDNAKFFVGASEEILPQWAEEGRQVDVLVVDPPRKGLEEDFIEASLIMAPERIVYVSCNPATLARDVKYFTENGYQAVKAQPVDMFPQTLHVESVVLMTKE</sequence>
<dbReference type="PANTHER" id="PTHR11061">
    <property type="entry name" value="RNA M5U METHYLTRANSFERASE"/>
    <property type="match status" value="1"/>
</dbReference>
<dbReference type="Proteomes" id="UP001171751">
    <property type="component" value="Unassembled WGS sequence"/>
</dbReference>
<feature type="binding site" evidence="4">
    <location>
        <position position="291"/>
    </location>
    <ligand>
        <name>S-adenosyl-L-methionine</name>
        <dbReference type="ChEBI" id="CHEBI:59789"/>
    </ligand>
</feature>
<dbReference type="InterPro" id="IPR030391">
    <property type="entry name" value="MeTrfase_TrmA_CS"/>
</dbReference>
<evidence type="ECO:0000313" key="7">
    <source>
        <dbReference type="EMBL" id="MDO5457235.1"/>
    </source>
</evidence>
<dbReference type="SUPFAM" id="SSF53335">
    <property type="entry name" value="S-adenosyl-L-methionine-dependent methyltransferases"/>
    <property type="match status" value="1"/>
</dbReference>
<dbReference type="NCBIfam" id="TIGR00479">
    <property type="entry name" value="rumA"/>
    <property type="match status" value="1"/>
</dbReference>
<name>A0AA43UC42_9LACT</name>
<protein>
    <submittedName>
        <fullName evidence="7">23S rRNA (Uracil(1939)-C(5))-methyltransferase RlmD</fullName>
        <ecNumber evidence="7">2.1.1.190</ecNumber>
    </submittedName>
</protein>
<gene>
    <name evidence="7" type="primary">rlmD</name>
    <name evidence="7" type="ORF">Q4F26_02735</name>
</gene>
<dbReference type="SUPFAM" id="SSF50249">
    <property type="entry name" value="Nucleic acid-binding proteins"/>
    <property type="match status" value="1"/>
</dbReference>
<dbReference type="PROSITE" id="PS01230">
    <property type="entry name" value="TRMA_1"/>
    <property type="match status" value="1"/>
</dbReference>
<dbReference type="Gene3D" id="2.40.50.1070">
    <property type="match status" value="1"/>
</dbReference>
<evidence type="ECO:0000259" key="6">
    <source>
        <dbReference type="PROSITE" id="PS50926"/>
    </source>
</evidence>
<keyword evidence="2 4" id="KW-0808">Transferase</keyword>
<dbReference type="InterPro" id="IPR030390">
    <property type="entry name" value="MeTrfase_TrmA_AS"/>
</dbReference>
<evidence type="ECO:0000313" key="8">
    <source>
        <dbReference type="Proteomes" id="UP001171751"/>
    </source>
</evidence>
<dbReference type="InterPro" id="IPR010280">
    <property type="entry name" value="U5_MeTrfase_fam"/>
</dbReference>
<dbReference type="EC" id="2.1.1.190" evidence="7"/>
<dbReference type="InterPro" id="IPR012340">
    <property type="entry name" value="NA-bd_OB-fold"/>
</dbReference>
<feature type="binding site" evidence="4">
    <location>
        <position position="320"/>
    </location>
    <ligand>
        <name>S-adenosyl-L-methionine</name>
        <dbReference type="ChEBI" id="CHEBI:59789"/>
    </ligand>
</feature>
<organism evidence="7 8">
    <name type="scientific">Atopococcus tabaci</name>
    <dbReference type="NCBI Taxonomy" id="269774"/>
    <lineage>
        <taxon>Bacteria</taxon>
        <taxon>Bacillati</taxon>
        <taxon>Bacillota</taxon>
        <taxon>Bacilli</taxon>
        <taxon>Lactobacillales</taxon>
        <taxon>Carnobacteriaceae</taxon>
        <taxon>Atopococcus</taxon>
    </lineage>
</organism>
<dbReference type="AlphaFoldDB" id="A0AA43UC42"/>
<dbReference type="Pfam" id="PF05958">
    <property type="entry name" value="tRNA_U5-meth_tr"/>
    <property type="match status" value="1"/>
</dbReference>
<dbReference type="GO" id="GO:0070041">
    <property type="term" value="F:rRNA (uridine-C5-)-methyltransferase activity"/>
    <property type="evidence" value="ECO:0007669"/>
    <property type="project" value="TreeGrafter"/>
</dbReference>